<feature type="transmembrane region" description="Helical" evidence="1">
    <location>
        <begin position="162"/>
        <end position="185"/>
    </location>
</feature>
<dbReference type="AlphaFoldDB" id="A0A939S9S1"/>
<proteinExistence type="predicted"/>
<evidence type="ECO:0000313" key="4">
    <source>
        <dbReference type="Proteomes" id="UP000664702"/>
    </source>
</evidence>
<evidence type="ECO:0000313" key="2">
    <source>
        <dbReference type="EMBL" id="MBO1868823.1"/>
    </source>
</evidence>
<protein>
    <submittedName>
        <fullName evidence="2">Uncharacterized protein</fullName>
    </submittedName>
</protein>
<organism evidence="2">
    <name type="scientific">Bradyrhizobium barranii subsp. barranii</name>
    <dbReference type="NCBI Taxonomy" id="2823807"/>
    <lineage>
        <taxon>Bacteria</taxon>
        <taxon>Pseudomonadati</taxon>
        <taxon>Pseudomonadota</taxon>
        <taxon>Alphaproteobacteria</taxon>
        <taxon>Hyphomicrobiales</taxon>
        <taxon>Nitrobacteraceae</taxon>
        <taxon>Bradyrhizobium</taxon>
        <taxon>Bradyrhizobium barranii</taxon>
    </lineage>
</organism>
<reference evidence="2" key="1">
    <citation type="submission" date="2021-03" db="EMBL/GenBank/DDBJ databases">
        <title>Whole Genome Sequence of Bradyrhizobium sp. Strain 144S4.</title>
        <authorList>
            <person name="Bromfield E.S.P."/>
            <person name="Cloutier S."/>
        </authorList>
    </citation>
    <scope>NUCLEOTIDE SEQUENCE [LARGE SCALE GENOMIC DNA]</scope>
    <source>
        <strain evidence="2">144S4</strain>
    </source>
</reference>
<dbReference type="EMBL" id="CP086136">
    <property type="protein sequence ID" value="UEM12326.1"/>
    <property type="molecule type" value="Genomic_DNA"/>
</dbReference>
<feature type="transmembrane region" description="Helical" evidence="1">
    <location>
        <begin position="33"/>
        <end position="50"/>
    </location>
</feature>
<keyword evidence="1" id="KW-1133">Transmembrane helix</keyword>
<feature type="transmembrane region" description="Helical" evidence="1">
    <location>
        <begin position="133"/>
        <end position="150"/>
    </location>
</feature>
<reference evidence="3 4" key="2">
    <citation type="journal article" date="2022" name="Int. J. Syst. Evol. Microbiol.">
        <title>Strains of Bradyrhizobium barranii sp. nov. associated with legumes native to Canada are symbionts of soybeans and belong to different subspecies (subsp. barranii subsp. nov. and subsp. apii subsp. nov.) and symbiovars (sv. glycinearum and sv. septentrionale).</title>
        <authorList>
            <person name="Bromfield E.S.P."/>
            <person name="Cloutier S."/>
            <person name="Wasai-Hara S."/>
            <person name="Minamisawa K."/>
        </authorList>
    </citation>
    <scope>NUCLEOTIDE SEQUENCE [LARGE SCALE GENOMIC DNA]</scope>
    <source>
        <strain evidence="3 4">144S4</strain>
    </source>
</reference>
<gene>
    <name evidence="3" type="ORF">J4G43_049295</name>
    <name evidence="2" type="ORF">J4G43_50965</name>
</gene>
<name>A0A939S9S1_9BRAD</name>
<dbReference type="RefSeq" id="WP_208089166.1">
    <property type="nucleotide sequence ID" value="NZ_CP086136.1"/>
</dbReference>
<evidence type="ECO:0000313" key="3">
    <source>
        <dbReference type="EMBL" id="UEM12326.1"/>
    </source>
</evidence>
<evidence type="ECO:0000256" key="1">
    <source>
        <dbReference type="SAM" id="Phobius"/>
    </source>
</evidence>
<feature type="transmembrane region" description="Helical" evidence="1">
    <location>
        <begin position="62"/>
        <end position="79"/>
    </location>
</feature>
<dbReference type="EMBL" id="JAGEMI010000001">
    <property type="protein sequence ID" value="MBO1868823.1"/>
    <property type="molecule type" value="Genomic_DNA"/>
</dbReference>
<keyword evidence="1" id="KW-0812">Transmembrane</keyword>
<keyword evidence="1" id="KW-0472">Membrane</keyword>
<accession>A0A939S9S1</accession>
<dbReference type="Proteomes" id="UP000664702">
    <property type="component" value="Chromosome"/>
</dbReference>
<dbReference type="KEGG" id="bban:J4G43_049295"/>
<sequence>MSDTSSRLNTVSADARYLAAWSEVNTRIAQRQNAFYIFLTISLLVIAFSFSKDGTEELRTRALVLLAVPLTGLAMALLNDKHDQTISLLRSFLRECEKLGVTEETLHLGNISYNLNVHFADPAAEFRRHHNKAFVIAIALISMVAFLILVSKNSSAIVSLDLLSFAVTYVIGYVALTTAAMYVVWKPVQYDEITPIERQQNRFKAATDR</sequence>